<protein>
    <recommendedName>
        <fullName evidence="4">Major facilitator superfamily (MFS) profile domain-containing protein</fullName>
    </recommendedName>
</protein>
<accession>A0A6J4QYK9</accession>
<reference evidence="3" key="1">
    <citation type="submission" date="2020-02" db="EMBL/GenBank/DDBJ databases">
        <authorList>
            <person name="Meier V. D."/>
        </authorList>
    </citation>
    <scope>NUCLEOTIDE SEQUENCE</scope>
    <source>
        <strain evidence="3">AVDCRST_MAG78</strain>
    </source>
</reference>
<evidence type="ECO:0000256" key="1">
    <source>
        <dbReference type="SAM" id="MobiDB-lite"/>
    </source>
</evidence>
<dbReference type="AlphaFoldDB" id="A0A6J4QYK9"/>
<sequence>MNRITFSRSGEIRPAAVVLVGLVLSAIAFAIDMLIANAVPAALGAPGEASQFGLGKVALATIPAVLGNALGFYTSYRSHGPRALAKFLLPAAGFYMAFMVPHVWGLLAGGTLTAFVVGFAINTVAVAVAVPALLALRPGPRPGSAPAASPSNAERLRAETAVR</sequence>
<feature type="region of interest" description="Disordered" evidence="1">
    <location>
        <begin position="141"/>
        <end position="163"/>
    </location>
</feature>
<dbReference type="EMBL" id="CADCVB010000240">
    <property type="protein sequence ID" value="CAA9453415.1"/>
    <property type="molecule type" value="Genomic_DNA"/>
</dbReference>
<proteinExistence type="predicted"/>
<gene>
    <name evidence="3" type="ORF">AVDCRST_MAG78-3688</name>
</gene>
<evidence type="ECO:0000256" key="2">
    <source>
        <dbReference type="SAM" id="Phobius"/>
    </source>
</evidence>
<evidence type="ECO:0000313" key="3">
    <source>
        <dbReference type="EMBL" id="CAA9453415.1"/>
    </source>
</evidence>
<feature type="transmembrane region" description="Helical" evidence="2">
    <location>
        <begin position="113"/>
        <end position="136"/>
    </location>
</feature>
<keyword evidence="2" id="KW-1133">Transmembrane helix</keyword>
<evidence type="ECO:0008006" key="4">
    <source>
        <dbReference type="Google" id="ProtNLM"/>
    </source>
</evidence>
<feature type="transmembrane region" description="Helical" evidence="2">
    <location>
        <begin position="87"/>
        <end position="107"/>
    </location>
</feature>
<organism evidence="3">
    <name type="scientific">uncultured Rubrobacteraceae bacterium</name>
    <dbReference type="NCBI Taxonomy" id="349277"/>
    <lineage>
        <taxon>Bacteria</taxon>
        <taxon>Bacillati</taxon>
        <taxon>Actinomycetota</taxon>
        <taxon>Rubrobacteria</taxon>
        <taxon>Rubrobacterales</taxon>
        <taxon>Rubrobacteraceae</taxon>
        <taxon>environmental samples</taxon>
    </lineage>
</organism>
<feature type="compositionally biased region" description="Basic and acidic residues" evidence="1">
    <location>
        <begin position="154"/>
        <end position="163"/>
    </location>
</feature>
<keyword evidence="2" id="KW-0812">Transmembrane</keyword>
<feature type="compositionally biased region" description="Low complexity" evidence="1">
    <location>
        <begin position="141"/>
        <end position="151"/>
    </location>
</feature>
<name>A0A6J4QYK9_9ACTN</name>
<keyword evidence="2" id="KW-0472">Membrane</keyword>
<feature type="transmembrane region" description="Helical" evidence="2">
    <location>
        <begin position="54"/>
        <end position="75"/>
    </location>
</feature>